<dbReference type="InterPro" id="IPR009057">
    <property type="entry name" value="Homeodomain-like_sf"/>
</dbReference>
<dbReference type="InterPro" id="IPR018060">
    <property type="entry name" value="HTH_AraC"/>
</dbReference>
<dbReference type="Proteomes" id="UP000244903">
    <property type="component" value="Chromosome"/>
</dbReference>
<keyword evidence="7" id="KW-1185">Reference proteome</keyword>
<evidence type="ECO:0000313" key="6">
    <source>
        <dbReference type="EMBL" id="AWH94284.1"/>
    </source>
</evidence>
<dbReference type="AlphaFoldDB" id="A0AAD0JP31"/>
<evidence type="ECO:0000256" key="3">
    <source>
        <dbReference type="ARBA" id="ARBA00023163"/>
    </source>
</evidence>
<dbReference type="GO" id="GO:0000976">
    <property type="term" value="F:transcription cis-regulatory region binding"/>
    <property type="evidence" value="ECO:0007669"/>
    <property type="project" value="TreeGrafter"/>
</dbReference>
<dbReference type="Pfam" id="PF12833">
    <property type="entry name" value="HTH_18"/>
    <property type="match status" value="1"/>
</dbReference>
<gene>
    <name evidence="6" type="ORF">A6048_00750</name>
</gene>
<feature type="compositionally biased region" description="Low complexity" evidence="4">
    <location>
        <begin position="1"/>
        <end position="28"/>
    </location>
</feature>
<dbReference type="PROSITE" id="PS01124">
    <property type="entry name" value="HTH_ARAC_FAMILY_2"/>
    <property type="match status" value="1"/>
</dbReference>
<evidence type="ECO:0000256" key="2">
    <source>
        <dbReference type="ARBA" id="ARBA00023125"/>
    </source>
</evidence>
<protein>
    <submittedName>
        <fullName evidence="6">AraC family transcriptional regulator</fullName>
    </submittedName>
</protein>
<accession>A0AAD0JP31</accession>
<dbReference type="GO" id="GO:0003700">
    <property type="term" value="F:DNA-binding transcription factor activity"/>
    <property type="evidence" value="ECO:0007669"/>
    <property type="project" value="InterPro"/>
</dbReference>
<dbReference type="PANTHER" id="PTHR47894:SF1">
    <property type="entry name" value="HTH-TYPE TRANSCRIPTIONAL REGULATOR VQSM"/>
    <property type="match status" value="1"/>
</dbReference>
<dbReference type="GO" id="GO:0005829">
    <property type="term" value="C:cytosol"/>
    <property type="evidence" value="ECO:0007669"/>
    <property type="project" value="TreeGrafter"/>
</dbReference>
<sequence length="389" mass="41239">MTSSSGPRLPGSLPGSSSGSVSSGSASPVWAVPRGTEGIRIMVEGGVAHGMTTTECLAGTGLDPRDLHDETAQIWAHQEFVVIRNLVGRLGDQPGLGAGIGAHSTIGRTGVIGFMMLAGPTVRAALDRAIPYLALSPTHLRFSLEEDAAGATADGVGDGVAGADAGGTDPGADRGAAAVIAADDEIPADVRTFVVERDLAGLAVAFRGAQIDVGITALETTLGPESAAILGEAWGLAPADVRSHAERNRLVITRERLDVRLPQGDENTAKLFERQCRELLDDRLARVGVAGQVRSRLRHERESWPSMAEVAGELHLDVRTLRRRLAAEGTSFRQVLDEVRHHRALELLAQEVPVSEIARELGYSETATFTRSFTRREGVPPSRLRGRSQ</sequence>
<feature type="domain" description="HTH araC/xylS-type" evidence="5">
    <location>
        <begin position="291"/>
        <end position="387"/>
    </location>
</feature>
<evidence type="ECO:0000259" key="5">
    <source>
        <dbReference type="PROSITE" id="PS01124"/>
    </source>
</evidence>
<keyword evidence="3" id="KW-0804">Transcription</keyword>
<name>A0AAD0JP31_9ACTN</name>
<dbReference type="SMART" id="SM00342">
    <property type="entry name" value="HTH_ARAC"/>
    <property type="match status" value="1"/>
</dbReference>
<dbReference type="PRINTS" id="PR00032">
    <property type="entry name" value="HTHARAC"/>
</dbReference>
<dbReference type="Gene3D" id="1.10.10.60">
    <property type="entry name" value="Homeodomain-like"/>
    <property type="match status" value="1"/>
</dbReference>
<dbReference type="KEGG" id="dpc:A6048_00750"/>
<dbReference type="RefSeq" id="WP_107747801.1">
    <property type="nucleotide sequence ID" value="NZ_CP015453.1"/>
</dbReference>
<evidence type="ECO:0000256" key="1">
    <source>
        <dbReference type="ARBA" id="ARBA00023015"/>
    </source>
</evidence>
<dbReference type="EMBL" id="CP015453">
    <property type="protein sequence ID" value="AWH94284.1"/>
    <property type="molecule type" value="Genomic_DNA"/>
</dbReference>
<evidence type="ECO:0000313" key="7">
    <source>
        <dbReference type="Proteomes" id="UP000244903"/>
    </source>
</evidence>
<evidence type="ECO:0000256" key="4">
    <source>
        <dbReference type="SAM" id="MobiDB-lite"/>
    </source>
</evidence>
<dbReference type="InterPro" id="IPR020449">
    <property type="entry name" value="Tscrpt_reg_AraC-type_HTH"/>
</dbReference>
<organism evidence="6 7">
    <name type="scientific">Dietzia psychralcaliphila</name>
    <dbReference type="NCBI Taxonomy" id="139021"/>
    <lineage>
        <taxon>Bacteria</taxon>
        <taxon>Bacillati</taxon>
        <taxon>Actinomycetota</taxon>
        <taxon>Actinomycetes</taxon>
        <taxon>Mycobacteriales</taxon>
        <taxon>Dietziaceae</taxon>
        <taxon>Dietzia</taxon>
    </lineage>
</organism>
<dbReference type="PANTHER" id="PTHR47894">
    <property type="entry name" value="HTH-TYPE TRANSCRIPTIONAL REGULATOR GADX"/>
    <property type="match status" value="1"/>
</dbReference>
<proteinExistence type="predicted"/>
<reference evidence="6 7" key="1">
    <citation type="submission" date="2016-04" db="EMBL/GenBank/DDBJ databases">
        <title>Complete genome sequence of the haloalkaliphilic hydrocarbon-degrading bacterium Dietzia psychralcaliphila ILA-1T, isolated from a drain of a fish product-processing plant.</title>
        <authorList>
            <person name="Zhao J."/>
            <person name="Hu B."/>
            <person name="Geng S."/>
            <person name="Nie Y."/>
            <person name="Tang Y."/>
        </authorList>
    </citation>
    <scope>NUCLEOTIDE SEQUENCE [LARGE SCALE GENOMIC DNA]</scope>
    <source>
        <strain evidence="6 7">ILA-1</strain>
    </source>
</reference>
<keyword evidence="2" id="KW-0238">DNA-binding</keyword>
<feature type="region of interest" description="Disordered" evidence="4">
    <location>
        <begin position="1"/>
        <end position="29"/>
    </location>
</feature>
<dbReference type="Pfam" id="PF12625">
    <property type="entry name" value="Arabinose_bd"/>
    <property type="match status" value="1"/>
</dbReference>
<dbReference type="SUPFAM" id="SSF46689">
    <property type="entry name" value="Homeodomain-like"/>
    <property type="match status" value="1"/>
</dbReference>
<dbReference type="InterPro" id="IPR032687">
    <property type="entry name" value="AraC-type_N"/>
</dbReference>
<keyword evidence="1" id="KW-0805">Transcription regulation</keyword>